<sequence length="217" mass="24582">MSIILYGVPLSPYVRKVRVCLAHKQLDYKLEIVSPFNQPDWFLELNPLGRIPALKDDELSLADSSVICQYLDEKYPNSASLLGDTIEQRAAVRWLEKYADYELAPFATFTVFQQRIIAPTMQKPTDEALVQSALNEKLPPLFDYLEDYLGDNEFFVGESLTLADIAVSCQLMNMEHGGEQLDESRWPNLAALHSRVKQGTAMHTMLEGEQKILASLK</sequence>
<dbReference type="CDD" id="cd00299">
    <property type="entry name" value="GST_C_family"/>
    <property type="match status" value="1"/>
</dbReference>
<proteinExistence type="predicted"/>
<dbReference type="Gene3D" id="1.20.1050.10">
    <property type="match status" value="1"/>
</dbReference>
<keyword evidence="4" id="KW-1185">Reference proteome</keyword>
<dbReference type="RefSeq" id="WP_138764745.1">
    <property type="nucleotide sequence ID" value="NZ_CAMAPB010000046.1"/>
</dbReference>
<dbReference type="EC" id="4.5.1.3" evidence="3"/>
<gene>
    <name evidence="3" type="primary">dcmA</name>
    <name evidence="3" type="ORF">PSEHALCIP103_02825</name>
</gene>
<dbReference type="CDD" id="cd00570">
    <property type="entry name" value="GST_N_family"/>
    <property type="match status" value="1"/>
</dbReference>
<feature type="domain" description="GST C-terminal" evidence="2">
    <location>
        <begin position="85"/>
        <end position="215"/>
    </location>
</feature>
<evidence type="ECO:0000313" key="4">
    <source>
        <dbReference type="Proteomes" id="UP001152447"/>
    </source>
</evidence>
<dbReference type="Pfam" id="PF14497">
    <property type="entry name" value="GST_C_3"/>
    <property type="match status" value="1"/>
</dbReference>
<dbReference type="SUPFAM" id="SSF52833">
    <property type="entry name" value="Thioredoxin-like"/>
    <property type="match status" value="1"/>
</dbReference>
<dbReference type="PROSITE" id="PS50405">
    <property type="entry name" value="GST_CTER"/>
    <property type="match status" value="1"/>
</dbReference>
<keyword evidence="3" id="KW-0456">Lyase</keyword>
<accession>A0A9W4W1Q5</accession>
<dbReference type="EMBL" id="CAMAPB010000046">
    <property type="protein sequence ID" value="CAH9063002.1"/>
    <property type="molecule type" value="Genomic_DNA"/>
</dbReference>
<evidence type="ECO:0000259" key="2">
    <source>
        <dbReference type="PROSITE" id="PS50405"/>
    </source>
</evidence>
<dbReference type="InterPro" id="IPR004045">
    <property type="entry name" value="Glutathione_S-Trfase_N"/>
</dbReference>
<dbReference type="PROSITE" id="PS50404">
    <property type="entry name" value="GST_NTER"/>
    <property type="match status" value="1"/>
</dbReference>
<dbReference type="InterPro" id="IPR040079">
    <property type="entry name" value="Glutathione_S-Trfase"/>
</dbReference>
<dbReference type="Proteomes" id="UP001152447">
    <property type="component" value="Unassembled WGS sequence"/>
</dbReference>
<dbReference type="GO" id="GO:0018834">
    <property type="term" value="F:dichloromethane dehalogenase activity"/>
    <property type="evidence" value="ECO:0007669"/>
    <property type="project" value="UniProtKB-EC"/>
</dbReference>
<dbReference type="InterPro" id="IPR036282">
    <property type="entry name" value="Glutathione-S-Trfase_C_sf"/>
</dbReference>
<evidence type="ECO:0000259" key="1">
    <source>
        <dbReference type="PROSITE" id="PS50404"/>
    </source>
</evidence>
<dbReference type="AlphaFoldDB" id="A0A9W4W1Q5"/>
<protein>
    <submittedName>
        <fullName evidence="3">Dichloromethane dehalogenase</fullName>
        <ecNumber evidence="3">4.5.1.3</ecNumber>
    </submittedName>
</protein>
<dbReference type="Gene3D" id="3.40.30.10">
    <property type="entry name" value="Glutaredoxin"/>
    <property type="match status" value="1"/>
</dbReference>
<feature type="domain" description="GST N-terminal" evidence="1">
    <location>
        <begin position="1"/>
        <end position="79"/>
    </location>
</feature>
<dbReference type="PANTHER" id="PTHR44051">
    <property type="entry name" value="GLUTATHIONE S-TRANSFERASE-RELATED"/>
    <property type="match status" value="1"/>
</dbReference>
<dbReference type="PANTHER" id="PTHR44051:SF8">
    <property type="entry name" value="GLUTATHIONE S-TRANSFERASE GSTA"/>
    <property type="match status" value="1"/>
</dbReference>
<reference evidence="3" key="1">
    <citation type="submission" date="2022-07" db="EMBL/GenBank/DDBJ databases">
        <authorList>
            <person name="Criscuolo A."/>
        </authorList>
    </citation>
    <scope>NUCLEOTIDE SEQUENCE</scope>
    <source>
        <strain evidence="3">CIP103197</strain>
    </source>
</reference>
<dbReference type="SFLD" id="SFLDS00019">
    <property type="entry name" value="Glutathione_Transferase_(cytos"/>
    <property type="match status" value="1"/>
</dbReference>
<dbReference type="SUPFAM" id="SSF47616">
    <property type="entry name" value="GST C-terminal domain-like"/>
    <property type="match status" value="1"/>
</dbReference>
<dbReference type="SFLD" id="SFLDG00358">
    <property type="entry name" value="Main_(cytGST)"/>
    <property type="match status" value="1"/>
</dbReference>
<dbReference type="InterPro" id="IPR004046">
    <property type="entry name" value="GST_C"/>
</dbReference>
<organism evidence="3 4">
    <name type="scientific">Pseudoalteromonas haloplanktis</name>
    <name type="common">Alteromonas haloplanktis</name>
    <dbReference type="NCBI Taxonomy" id="228"/>
    <lineage>
        <taxon>Bacteria</taxon>
        <taxon>Pseudomonadati</taxon>
        <taxon>Pseudomonadota</taxon>
        <taxon>Gammaproteobacteria</taxon>
        <taxon>Alteromonadales</taxon>
        <taxon>Pseudoalteromonadaceae</taxon>
        <taxon>Pseudoalteromonas</taxon>
    </lineage>
</organism>
<dbReference type="Pfam" id="PF13417">
    <property type="entry name" value="GST_N_3"/>
    <property type="match status" value="1"/>
</dbReference>
<dbReference type="InterPro" id="IPR010987">
    <property type="entry name" value="Glutathione-S-Trfase_C-like"/>
</dbReference>
<comment type="caution">
    <text evidence="3">The sequence shown here is derived from an EMBL/GenBank/DDBJ whole genome shotgun (WGS) entry which is preliminary data.</text>
</comment>
<name>A0A9W4W1Q5_PSEHA</name>
<dbReference type="InterPro" id="IPR036249">
    <property type="entry name" value="Thioredoxin-like_sf"/>
</dbReference>
<evidence type="ECO:0000313" key="3">
    <source>
        <dbReference type="EMBL" id="CAH9063002.1"/>
    </source>
</evidence>